<dbReference type="EMBL" id="CALNXK010000004">
    <property type="protein sequence ID" value="CAH3035944.1"/>
    <property type="molecule type" value="Genomic_DNA"/>
</dbReference>
<evidence type="ECO:0000313" key="7">
    <source>
        <dbReference type="Proteomes" id="UP001159405"/>
    </source>
</evidence>
<organism evidence="6 7">
    <name type="scientific">Porites lobata</name>
    <dbReference type="NCBI Taxonomy" id="104759"/>
    <lineage>
        <taxon>Eukaryota</taxon>
        <taxon>Metazoa</taxon>
        <taxon>Cnidaria</taxon>
        <taxon>Anthozoa</taxon>
        <taxon>Hexacorallia</taxon>
        <taxon>Scleractinia</taxon>
        <taxon>Fungiina</taxon>
        <taxon>Poritidae</taxon>
        <taxon>Porites</taxon>
    </lineage>
</organism>
<feature type="region of interest" description="Disordered" evidence="4">
    <location>
        <begin position="94"/>
        <end position="141"/>
    </location>
</feature>
<dbReference type="InterPro" id="IPR036028">
    <property type="entry name" value="SH3-like_dom_sf"/>
</dbReference>
<dbReference type="PANTHER" id="PTHR16768:SF5">
    <property type="entry name" value="FI14214P"/>
    <property type="match status" value="1"/>
</dbReference>
<accession>A0ABN8MWA3</accession>
<dbReference type="Pfam" id="PF06625">
    <property type="entry name" value="DUF1151"/>
    <property type="match status" value="1"/>
</dbReference>
<evidence type="ECO:0000259" key="5">
    <source>
        <dbReference type="PROSITE" id="PS50002"/>
    </source>
</evidence>
<dbReference type="Pfam" id="PF00018">
    <property type="entry name" value="SH3_1"/>
    <property type="match status" value="1"/>
</dbReference>
<keyword evidence="2" id="KW-0175">Coiled coil</keyword>
<evidence type="ECO:0000256" key="1">
    <source>
        <dbReference type="ARBA" id="ARBA00022443"/>
    </source>
</evidence>
<evidence type="ECO:0000313" key="6">
    <source>
        <dbReference type="EMBL" id="CAH3035944.1"/>
    </source>
</evidence>
<protein>
    <recommendedName>
        <fullName evidence="5">SH3 domain-containing protein</fullName>
    </recommendedName>
</protein>
<keyword evidence="1 3" id="KW-0728">SH3 domain</keyword>
<dbReference type="InterPro" id="IPR001452">
    <property type="entry name" value="SH3_domain"/>
</dbReference>
<reference evidence="6 7" key="1">
    <citation type="submission" date="2022-05" db="EMBL/GenBank/DDBJ databases">
        <authorList>
            <consortium name="Genoscope - CEA"/>
            <person name="William W."/>
        </authorList>
    </citation>
    <scope>NUCLEOTIDE SEQUENCE [LARGE SCALE GENOMIC DNA]</scope>
</reference>
<dbReference type="SMART" id="SM00326">
    <property type="entry name" value="SH3"/>
    <property type="match status" value="1"/>
</dbReference>
<dbReference type="PANTHER" id="PTHR16768">
    <property type="entry name" value="DOWN REGULATED IN RENAL CARCINOMA 1/TU3A"/>
    <property type="match status" value="1"/>
</dbReference>
<dbReference type="SUPFAM" id="SSF50044">
    <property type="entry name" value="SH3-domain"/>
    <property type="match status" value="1"/>
</dbReference>
<dbReference type="PROSITE" id="PS50002">
    <property type="entry name" value="SH3"/>
    <property type="match status" value="1"/>
</dbReference>
<dbReference type="InterPro" id="IPR009533">
    <property type="entry name" value="FAM107"/>
</dbReference>
<keyword evidence="7" id="KW-1185">Reference proteome</keyword>
<dbReference type="Gene3D" id="2.30.30.40">
    <property type="entry name" value="SH3 Domains"/>
    <property type="match status" value="1"/>
</dbReference>
<feature type="compositionally biased region" description="Basic and acidic residues" evidence="4">
    <location>
        <begin position="132"/>
        <end position="141"/>
    </location>
</feature>
<evidence type="ECO:0000256" key="3">
    <source>
        <dbReference type="PROSITE-ProRule" id="PRU00192"/>
    </source>
</evidence>
<evidence type="ECO:0000256" key="2">
    <source>
        <dbReference type="ARBA" id="ARBA00023054"/>
    </source>
</evidence>
<feature type="region of interest" description="Disordered" evidence="4">
    <location>
        <begin position="168"/>
        <end position="205"/>
    </location>
</feature>
<dbReference type="PRINTS" id="PR00452">
    <property type="entry name" value="SH3DOMAIN"/>
</dbReference>
<name>A0ABN8MWA3_9CNID</name>
<evidence type="ECO:0000256" key="4">
    <source>
        <dbReference type="SAM" id="MobiDB-lite"/>
    </source>
</evidence>
<feature type="domain" description="SH3" evidence="5">
    <location>
        <begin position="1"/>
        <end position="61"/>
    </location>
</feature>
<gene>
    <name evidence="6" type="ORF">PLOB_00031261</name>
</gene>
<comment type="caution">
    <text evidence="6">The sequence shown here is derived from an EMBL/GenBank/DDBJ whole genome shotgun (WGS) entry which is preliminary data.</text>
</comment>
<dbReference type="Proteomes" id="UP001159405">
    <property type="component" value="Unassembled WGS sequence"/>
</dbReference>
<sequence length="224" mass="25931">MEVYEAKYDYCDECGDSLLSFKKGDKFIVTYKDEGGWWAAQNLSNNEIGYIPSSFVECVAVVDPLTLNQMDVTAKQQKIKMDALCELTAKISQNPNPGRYHPQYPREDYLDESTPPTTPEFKRKTTPLSTSREQEELRRDLKFSQQRGIQLGRPELVKTWEKFEQKKSVKAEKEKVPDSELESRFRSISQKQEDLEKQKEVEDSKPEFLKVSLKKSTRVVEATS</sequence>
<proteinExistence type="predicted"/>